<evidence type="ECO:0000256" key="1">
    <source>
        <dbReference type="SAM" id="MobiDB-lite"/>
    </source>
</evidence>
<organism evidence="2 3">
    <name type="scientific">Phytophthora nicotianae P1976</name>
    <dbReference type="NCBI Taxonomy" id="1317066"/>
    <lineage>
        <taxon>Eukaryota</taxon>
        <taxon>Sar</taxon>
        <taxon>Stramenopiles</taxon>
        <taxon>Oomycota</taxon>
        <taxon>Peronosporomycetes</taxon>
        <taxon>Peronosporales</taxon>
        <taxon>Peronosporaceae</taxon>
        <taxon>Phytophthora</taxon>
    </lineage>
</organism>
<gene>
    <name evidence="2" type="ORF">F444_20574</name>
</gene>
<dbReference type="Proteomes" id="UP000028582">
    <property type="component" value="Unassembled WGS sequence"/>
</dbReference>
<accession>A0A080Z459</accession>
<evidence type="ECO:0000313" key="2">
    <source>
        <dbReference type="EMBL" id="ETO61420.1"/>
    </source>
</evidence>
<sequence length="228" mass="26371">MVTSEQVSELAHSFEADSVSPPTCTTSDRSNTAEKSDDGDNTEEDVPTAAWSDPCFLPVHRHHYQFLRRRTHFHRILLCKRANPHSTHLNASNLLIPCLRSRRSEQKRARGGIHPKKKTMLTTNANAPLPVKEPVQPRDSKPSHYSAHETRMSLAQAFAHNAETKIEFLEAILEEEKRQWNENHAILKLQMLDDLQERRTARKQELLIELIRQQKRPEEITMFMKLAE</sequence>
<comment type="caution">
    <text evidence="2">The sequence shown here is derived from an EMBL/GenBank/DDBJ whole genome shotgun (WGS) entry which is preliminary data.</text>
</comment>
<feature type="compositionally biased region" description="Polar residues" evidence="1">
    <location>
        <begin position="20"/>
        <end position="30"/>
    </location>
</feature>
<proteinExistence type="predicted"/>
<feature type="region of interest" description="Disordered" evidence="1">
    <location>
        <begin position="1"/>
        <end position="50"/>
    </location>
</feature>
<dbReference type="EMBL" id="ANJA01003787">
    <property type="protein sequence ID" value="ETO61420.1"/>
    <property type="molecule type" value="Genomic_DNA"/>
</dbReference>
<protein>
    <submittedName>
        <fullName evidence="2">Uncharacterized protein</fullName>
    </submittedName>
</protein>
<evidence type="ECO:0000313" key="3">
    <source>
        <dbReference type="Proteomes" id="UP000028582"/>
    </source>
</evidence>
<reference evidence="2 3" key="1">
    <citation type="submission" date="2013-11" db="EMBL/GenBank/DDBJ databases">
        <title>The Genome Sequence of Phytophthora parasitica P1976.</title>
        <authorList>
            <consortium name="The Broad Institute Genomics Platform"/>
            <person name="Russ C."/>
            <person name="Tyler B."/>
            <person name="Panabieres F."/>
            <person name="Shan W."/>
            <person name="Tripathy S."/>
            <person name="Grunwald N."/>
            <person name="Machado M."/>
            <person name="Johnson C.S."/>
            <person name="Walker B."/>
            <person name="Young S."/>
            <person name="Zeng Q."/>
            <person name="Gargeya S."/>
            <person name="Fitzgerald M."/>
            <person name="Haas B."/>
            <person name="Abouelleil A."/>
            <person name="Allen A.W."/>
            <person name="Alvarado L."/>
            <person name="Arachchi H.M."/>
            <person name="Berlin A.M."/>
            <person name="Chapman S.B."/>
            <person name="Gainer-Dewar J."/>
            <person name="Goldberg J."/>
            <person name="Griggs A."/>
            <person name="Gujja S."/>
            <person name="Hansen M."/>
            <person name="Howarth C."/>
            <person name="Imamovic A."/>
            <person name="Ireland A."/>
            <person name="Larimer J."/>
            <person name="McCowan C."/>
            <person name="Murphy C."/>
            <person name="Pearson M."/>
            <person name="Poon T.W."/>
            <person name="Priest M."/>
            <person name="Roberts A."/>
            <person name="Saif S."/>
            <person name="Shea T."/>
            <person name="Sisk P."/>
            <person name="Sykes S."/>
            <person name="Wortman J."/>
            <person name="Nusbaum C."/>
            <person name="Birren B."/>
        </authorList>
    </citation>
    <scope>NUCLEOTIDE SEQUENCE [LARGE SCALE GENOMIC DNA]</scope>
    <source>
        <strain evidence="2 3">P1976</strain>
    </source>
</reference>
<dbReference type="AlphaFoldDB" id="A0A080Z459"/>
<name>A0A080Z459_PHYNI</name>